<organism evidence="4 5">
    <name type="scientific">Alistipes finegoldii</name>
    <dbReference type="NCBI Taxonomy" id="214856"/>
    <lineage>
        <taxon>Bacteria</taxon>
        <taxon>Pseudomonadati</taxon>
        <taxon>Bacteroidota</taxon>
        <taxon>Bacteroidia</taxon>
        <taxon>Bacteroidales</taxon>
        <taxon>Rikenellaceae</taxon>
        <taxon>Alistipes</taxon>
    </lineage>
</organism>
<keyword evidence="2" id="KW-0081">Bacteriolytic enzyme</keyword>
<accession>A0ABQ6S0G1</accession>
<reference evidence="4 5" key="1">
    <citation type="journal article" date="2019" name="Nat. Med.">
        <title>A library of human gut bacterial isolates paired with longitudinal multiomics data enables mechanistic microbiome research.</title>
        <authorList>
            <person name="Poyet M."/>
            <person name="Groussin M."/>
            <person name="Gibbons S.M."/>
            <person name="Avila-Pacheco J."/>
            <person name="Jiang X."/>
            <person name="Kearney S.M."/>
            <person name="Perrotta A.R."/>
            <person name="Berdy B."/>
            <person name="Zhao S."/>
            <person name="Lieberman T.D."/>
            <person name="Swanson P.K."/>
            <person name="Smith M."/>
            <person name="Roesemann S."/>
            <person name="Alexander J.E."/>
            <person name="Rich S.A."/>
            <person name="Livny J."/>
            <person name="Vlamakis H."/>
            <person name="Clish C."/>
            <person name="Bullock K."/>
            <person name="Deik A."/>
            <person name="Scott J."/>
            <person name="Pierce K.A."/>
            <person name="Xavier R.J."/>
            <person name="Alm E.J."/>
        </authorList>
    </citation>
    <scope>NUCLEOTIDE SEQUENCE [LARGE SCALE GENOMIC DNA]</scope>
    <source>
        <strain evidence="4 5">BIOML-A1</strain>
    </source>
</reference>
<evidence type="ECO:0000256" key="2">
    <source>
        <dbReference type="ARBA" id="ARBA00022638"/>
    </source>
</evidence>
<dbReference type="EMBL" id="VVND01000033">
    <property type="protein sequence ID" value="KAA3157779.1"/>
    <property type="molecule type" value="Genomic_DNA"/>
</dbReference>
<feature type="signal peptide" evidence="3">
    <location>
        <begin position="1"/>
        <end position="20"/>
    </location>
</feature>
<evidence type="ECO:0000256" key="3">
    <source>
        <dbReference type="SAM" id="SignalP"/>
    </source>
</evidence>
<dbReference type="InterPro" id="IPR023346">
    <property type="entry name" value="Lysozyme-like_dom_sf"/>
</dbReference>
<dbReference type="Proteomes" id="UP000324870">
    <property type="component" value="Unassembled WGS sequence"/>
</dbReference>
<dbReference type="SUPFAM" id="SSF53955">
    <property type="entry name" value="Lysozyme-like"/>
    <property type="match status" value="1"/>
</dbReference>
<gene>
    <name evidence="4" type="ORF">F2A26_13685</name>
</gene>
<feature type="chain" id="PRO_5047008697" evidence="3">
    <location>
        <begin position="21"/>
        <end position="126"/>
    </location>
</feature>
<keyword evidence="1" id="KW-0929">Antimicrobial</keyword>
<comment type="caution">
    <text evidence="4">The sequence shown here is derived from an EMBL/GenBank/DDBJ whole genome shotgun (WGS) entry which is preliminary data.</text>
</comment>
<name>A0ABQ6S0G1_9BACT</name>
<protein>
    <submittedName>
        <fullName evidence="4">Lysozyme</fullName>
    </submittedName>
</protein>
<proteinExistence type="predicted"/>
<keyword evidence="5" id="KW-1185">Reference proteome</keyword>
<dbReference type="InterPro" id="IPR023347">
    <property type="entry name" value="Lysozyme_dom_sf"/>
</dbReference>
<evidence type="ECO:0000313" key="4">
    <source>
        <dbReference type="EMBL" id="KAA3157779.1"/>
    </source>
</evidence>
<sequence>MMRVFMVMLCSLMAVCSVSARISRREGMDGQAAIYRLPLFERAVCCTKYFEGWHSEKHHPYVGWGHKILPDERYSARTMTKRQADVLLRKDLRKFCAMFRQFGKDSILLSEISDNRYYPNQNIIPT</sequence>
<evidence type="ECO:0000313" key="5">
    <source>
        <dbReference type="Proteomes" id="UP000324870"/>
    </source>
</evidence>
<dbReference type="Gene3D" id="1.10.530.40">
    <property type="match status" value="1"/>
</dbReference>
<keyword evidence="3" id="KW-0732">Signal</keyword>
<evidence type="ECO:0000256" key="1">
    <source>
        <dbReference type="ARBA" id="ARBA00022529"/>
    </source>
</evidence>